<dbReference type="RefSeq" id="WP_344711495.1">
    <property type="nucleotide sequence ID" value="NZ_BAAAWH010000001.1"/>
</dbReference>
<keyword evidence="2" id="KW-1185">Reference proteome</keyword>
<evidence type="ECO:0000313" key="1">
    <source>
        <dbReference type="EMBL" id="MFB9644695.1"/>
    </source>
</evidence>
<proteinExistence type="predicted"/>
<gene>
    <name evidence="1" type="ORF">ACFFPJ_02650</name>
</gene>
<name>A0ABV5SWL5_9MICO</name>
<sequence>MPAPTTELLVHDEEIRANTALLARPSGELLHDTAGATVPTEARA</sequence>
<accession>A0ABV5SWL5</accession>
<evidence type="ECO:0000313" key="2">
    <source>
        <dbReference type="Proteomes" id="UP001589611"/>
    </source>
</evidence>
<comment type="caution">
    <text evidence="1">The sequence shown here is derived from an EMBL/GenBank/DDBJ whole genome shotgun (WGS) entry which is preliminary data.</text>
</comment>
<dbReference type="EMBL" id="JBHMBE010000001">
    <property type="protein sequence ID" value="MFB9644695.1"/>
    <property type="molecule type" value="Genomic_DNA"/>
</dbReference>
<organism evidence="1 2">
    <name type="scientific">Microbacterium terregens</name>
    <dbReference type="NCBI Taxonomy" id="69363"/>
    <lineage>
        <taxon>Bacteria</taxon>
        <taxon>Bacillati</taxon>
        <taxon>Actinomycetota</taxon>
        <taxon>Actinomycetes</taxon>
        <taxon>Micrococcales</taxon>
        <taxon>Microbacteriaceae</taxon>
        <taxon>Microbacterium</taxon>
    </lineage>
</organism>
<dbReference type="Proteomes" id="UP001589611">
    <property type="component" value="Unassembled WGS sequence"/>
</dbReference>
<protein>
    <submittedName>
        <fullName evidence="1">Uncharacterized protein</fullName>
    </submittedName>
</protein>
<reference evidence="1 2" key="1">
    <citation type="submission" date="2024-09" db="EMBL/GenBank/DDBJ databases">
        <authorList>
            <person name="Sun Q."/>
            <person name="Mori K."/>
        </authorList>
    </citation>
    <scope>NUCLEOTIDE SEQUENCE [LARGE SCALE GENOMIC DNA]</scope>
    <source>
        <strain evidence="1 2">JCM 1342</strain>
    </source>
</reference>